<dbReference type="EMBL" id="RBXR01000001">
    <property type="protein sequence ID" value="RKT67550.1"/>
    <property type="molecule type" value="Genomic_DNA"/>
</dbReference>
<dbReference type="Proteomes" id="UP000272729">
    <property type="component" value="Unassembled WGS sequence"/>
</dbReference>
<protein>
    <submittedName>
        <fullName evidence="2">Uncharacterized protein DUF3558</fullName>
    </submittedName>
</protein>
<reference evidence="2 3" key="1">
    <citation type="submission" date="2018-10" db="EMBL/GenBank/DDBJ databases">
        <title>Sequencing the genomes of 1000 actinobacteria strains.</title>
        <authorList>
            <person name="Klenk H.-P."/>
        </authorList>
    </citation>
    <scope>NUCLEOTIDE SEQUENCE [LARGE SCALE GENOMIC DNA]</scope>
    <source>
        <strain evidence="2 3">DSM 43911</strain>
    </source>
</reference>
<accession>A0A495X0V9</accession>
<evidence type="ECO:0000313" key="2">
    <source>
        <dbReference type="EMBL" id="RKT67550.1"/>
    </source>
</evidence>
<dbReference type="RefSeq" id="WP_121217922.1">
    <property type="nucleotide sequence ID" value="NZ_JBIUBA010000019.1"/>
</dbReference>
<gene>
    <name evidence="2" type="ORF">DFJ66_0725</name>
</gene>
<proteinExistence type="predicted"/>
<dbReference type="InterPro" id="IPR024520">
    <property type="entry name" value="DUF3558"/>
</dbReference>
<feature type="chain" id="PRO_5019768546" evidence="1">
    <location>
        <begin position="25"/>
        <end position="324"/>
    </location>
</feature>
<evidence type="ECO:0000313" key="3">
    <source>
        <dbReference type="Proteomes" id="UP000272729"/>
    </source>
</evidence>
<evidence type="ECO:0000256" key="1">
    <source>
        <dbReference type="SAM" id="SignalP"/>
    </source>
</evidence>
<organism evidence="2 3">
    <name type="scientific">Saccharothrix variisporea</name>
    <dbReference type="NCBI Taxonomy" id="543527"/>
    <lineage>
        <taxon>Bacteria</taxon>
        <taxon>Bacillati</taxon>
        <taxon>Actinomycetota</taxon>
        <taxon>Actinomycetes</taxon>
        <taxon>Pseudonocardiales</taxon>
        <taxon>Pseudonocardiaceae</taxon>
        <taxon>Saccharothrix</taxon>
    </lineage>
</organism>
<keyword evidence="3" id="KW-1185">Reference proteome</keyword>
<dbReference type="Pfam" id="PF12079">
    <property type="entry name" value="DUF3558"/>
    <property type="match status" value="1"/>
</dbReference>
<dbReference type="AlphaFoldDB" id="A0A495X0V9"/>
<dbReference type="OrthoDB" id="4445816at2"/>
<feature type="signal peptide" evidence="1">
    <location>
        <begin position="1"/>
        <end position="24"/>
    </location>
</feature>
<name>A0A495X0V9_9PSEU</name>
<dbReference type="PROSITE" id="PS51257">
    <property type="entry name" value="PROKAR_LIPOPROTEIN"/>
    <property type="match status" value="1"/>
</dbReference>
<sequence>MIKRVVGVVLVAIALCACTTQVTGTPTPVPNPTSPPKPRLAAEDLLGDLAAVDPCGFVQARDLEEFGEVVAGARESLDSCLLTVTTKGGAELDVTFGTLEQLESESELKGAVEEYRDLRIAEDSQDATRCARRIVFEDLVTLAVSVDNYSSGSAPHQDLCKLVDHATETTADAVLAKEVEHWKYPAKSVGRLDACEAARTSLAQVPGLATPKARVYPARHQCRWSNDGTSSTPRARVTYAVGTPATPDGANAVREDVGGRPTVITRSSAASVAFCAAETTHIAFEGGVQELVFVTVSLPSGTPVDQACAAAKAVATEAWATLPK</sequence>
<comment type="caution">
    <text evidence="2">The sequence shown here is derived from an EMBL/GenBank/DDBJ whole genome shotgun (WGS) entry which is preliminary data.</text>
</comment>
<keyword evidence="1" id="KW-0732">Signal</keyword>